<proteinExistence type="predicted"/>
<dbReference type="AlphaFoldDB" id="A0A067SIZ1"/>
<feature type="non-terminal residue" evidence="2">
    <location>
        <position position="94"/>
    </location>
</feature>
<protein>
    <recommendedName>
        <fullName evidence="1">DUF8040 domain-containing protein</fullName>
    </recommendedName>
</protein>
<feature type="non-terminal residue" evidence="2">
    <location>
        <position position="1"/>
    </location>
</feature>
<dbReference type="Proteomes" id="UP000027222">
    <property type="component" value="Unassembled WGS sequence"/>
</dbReference>
<dbReference type="InterPro" id="IPR058353">
    <property type="entry name" value="DUF8040"/>
</dbReference>
<name>A0A067SIZ1_GALM3</name>
<organism evidence="2 3">
    <name type="scientific">Galerina marginata (strain CBS 339.88)</name>
    <dbReference type="NCBI Taxonomy" id="685588"/>
    <lineage>
        <taxon>Eukaryota</taxon>
        <taxon>Fungi</taxon>
        <taxon>Dikarya</taxon>
        <taxon>Basidiomycota</taxon>
        <taxon>Agaricomycotina</taxon>
        <taxon>Agaricomycetes</taxon>
        <taxon>Agaricomycetidae</taxon>
        <taxon>Agaricales</taxon>
        <taxon>Agaricineae</taxon>
        <taxon>Strophariaceae</taxon>
        <taxon>Galerina</taxon>
    </lineage>
</organism>
<gene>
    <name evidence="2" type="ORF">GALMADRAFT_26486</name>
</gene>
<dbReference type="Pfam" id="PF26138">
    <property type="entry name" value="DUF8040"/>
    <property type="match status" value="1"/>
</dbReference>
<keyword evidence="3" id="KW-1185">Reference proteome</keyword>
<evidence type="ECO:0000313" key="2">
    <source>
        <dbReference type="EMBL" id="KDR70905.1"/>
    </source>
</evidence>
<dbReference type="HOGENOM" id="CLU_171507_1_1_1"/>
<accession>A0A067SIZ1</accession>
<evidence type="ECO:0000313" key="3">
    <source>
        <dbReference type="Proteomes" id="UP000027222"/>
    </source>
</evidence>
<sequence>QLIIAAAYLINVVGVATQLYASPLYWKQAYHTSQLSGADWVKELINGHHDRIWTELGMRVHVFLAFVHELRVVCGMQDSKYVKLEEQAAIFLYM</sequence>
<dbReference type="OrthoDB" id="2430314at2759"/>
<reference evidence="3" key="1">
    <citation type="journal article" date="2014" name="Proc. Natl. Acad. Sci. U.S.A.">
        <title>Extensive sampling of basidiomycete genomes demonstrates inadequacy of the white-rot/brown-rot paradigm for wood decay fungi.</title>
        <authorList>
            <person name="Riley R."/>
            <person name="Salamov A.A."/>
            <person name="Brown D.W."/>
            <person name="Nagy L.G."/>
            <person name="Floudas D."/>
            <person name="Held B.W."/>
            <person name="Levasseur A."/>
            <person name="Lombard V."/>
            <person name="Morin E."/>
            <person name="Otillar R."/>
            <person name="Lindquist E.A."/>
            <person name="Sun H."/>
            <person name="LaButti K.M."/>
            <person name="Schmutz J."/>
            <person name="Jabbour D."/>
            <person name="Luo H."/>
            <person name="Baker S.E."/>
            <person name="Pisabarro A.G."/>
            <person name="Walton J.D."/>
            <person name="Blanchette R.A."/>
            <person name="Henrissat B."/>
            <person name="Martin F."/>
            <person name="Cullen D."/>
            <person name="Hibbett D.S."/>
            <person name="Grigoriev I.V."/>
        </authorList>
    </citation>
    <scope>NUCLEOTIDE SEQUENCE [LARGE SCALE GENOMIC DNA]</scope>
    <source>
        <strain evidence="3">CBS 339.88</strain>
    </source>
</reference>
<dbReference type="EMBL" id="KL142395">
    <property type="protein sequence ID" value="KDR70905.1"/>
    <property type="molecule type" value="Genomic_DNA"/>
</dbReference>
<evidence type="ECO:0000259" key="1">
    <source>
        <dbReference type="Pfam" id="PF26138"/>
    </source>
</evidence>
<feature type="domain" description="DUF8040" evidence="1">
    <location>
        <begin position="32"/>
        <end position="94"/>
    </location>
</feature>